<accession>A0ABN2W9W2</accession>
<protein>
    <submittedName>
        <fullName evidence="6">LysR family transcriptional regulator</fullName>
    </submittedName>
</protein>
<dbReference type="InterPro" id="IPR036388">
    <property type="entry name" value="WH-like_DNA-bd_sf"/>
</dbReference>
<dbReference type="InterPro" id="IPR036390">
    <property type="entry name" value="WH_DNA-bd_sf"/>
</dbReference>
<dbReference type="Gene3D" id="1.10.10.10">
    <property type="entry name" value="Winged helix-like DNA-binding domain superfamily/Winged helix DNA-binding domain"/>
    <property type="match status" value="1"/>
</dbReference>
<dbReference type="PANTHER" id="PTHR30346">
    <property type="entry name" value="TRANSCRIPTIONAL DUAL REGULATOR HCAR-RELATED"/>
    <property type="match status" value="1"/>
</dbReference>
<gene>
    <name evidence="6" type="ORF">GCM10009823_01890</name>
</gene>
<organism evidence="6 7">
    <name type="scientific">Brevibacterium salitolerans</name>
    <dbReference type="NCBI Taxonomy" id="1403566"/>
    <lineage>
        <taxon>Bacteria</taxon>
        <taxon>Bacillati</taxon>
        <taxon>Actinomycetota</taxon>
        <taxon>Actinomycetes</taxon>
        <taxon>Micrococcales</taxon>
        <taxon>Brevibacteriaceae</taxon>
        <taxon>Brevibacterium</taxon>
    </lineage>
</organism>
<dbReference type="PANTHER" id="PTHR30346:SF29">
    <property type="entry name" value="LYSR SUBSTRATE-BINDING"/>
    <property type="match status" value="1"/>
</dbReference>
<dbReference type="RefSeq" id="WP_344334451.1">
    <property type="nucleotide sequence ID" value="NZ_BAAAPZ010000002.1"/>
</dbReference>
<sequence length="297" mass="32066">MSLEWSRLRILDAVARTGSVGRAAALLHMTGPAVSQQLRRIEAEAGIRVVIPDGRGVRLTSAGRVLAGYAAQVADLMTRAENDLHHGEELVGRVCMGVLASFLRTPLADALASFQRMHPRVELRVEDGETAAHLALLTGGRLDLVCAESWSISPLELPTGVTARTLSRETAWIALPEQHRLRGRERLDFVDLAAESWVTCARDSDGHRALVQAARITAVEPEVRHFVADRSTQMALVRAGLAVACIPSSAQPEDGEGVVFRPLAVDLHRQILLLAGGRPVPRPVDALIRHLTGPDGC</sequence>
<evidence type="ECO:0000256" key="2">
    <source>
        <dbReference type="ARBA" id="ARBA00023015"/>
    </source>
</evidence>
<evidence type="ECO:0000259" key="5">
    <source>
        <dbReference type="PROSITE" id="PS50931"/>
    </source>
</evidence>
<dbReference type="Pfam" id="PF03466">
    <property type="entry name" value="LysR_substrate"/>
    <property type="match status" value="1"/>
</dbReference>
<keyword evidence="2" id="KW-0805">Transcription regulation</keyword>
<proteinExistence type="inferred from homology"/>
<dbReference type="Gene3D" id="3.40.190.10">
    <property type="entry name" value="Periplasmic binding protein-like II"/>
    <property type="match status" value="2"/>
</dbReference>
<evidence type="ECO:0000256" key="4">
    <source>
        <dbReference type="ARBA" id="ARBA00023163"/>
    </source>
</evidence>
<keyword evidence="3" id="KW-0238">DNA-binding</keyword>
<comment type="similarity">
    <text evidence="1">Belongs to the LysR transcriptional regulatory family.</text>
</comment>
<evidence type="ECO:0000256" key="1">
    <source>
        <dbReference type="ARBA" id="ARBA00009437"/>
    </source>
</evidence>
<feature type="domain" description="HTH lysR-type" evidence="5">
    <location>
        <begin position="1"/>
        <end position="60"/>
    </location>
</feature>
<name>A0ABN2W9W2_9MICO</name>
<evidence type="ECO:0000256" key="3">
    <source>
        <dbReference type="ARBA" id="ARBA00023125"/>
    </source>
</evidence>
<comment type="caution">
    <text evidence="6">The sequence shown here is derived from an EMBL/GenBank/DDBJ whole genome shotgun (WGS) entry which is preliminary data.</text>
</comment>
<dbReference type="SUPFAM" id="SSF53850">
    <property type="entry name" value="Periplasmic binding protein-like II"/>
    <property type="match status" value="1"/>
</dbReference>
<dbReference type="Pfam" id="PF00126">
    <property type="entry name" value="HTH_1"/>
    <property type="match status" value="1"/>
</dbReference>
<dbReference type="InterPro" id="IPR000847">
    <property type="entry name" value="LysR_HTH_N"/>
</dbReference>
<dbReference type="SUPFAM" id="SSF46785">
    <property type="entry name" value="Winged helix' DNA-binding domain"/>
    <property type="match status" value="1"/>
</dbReference>
<evidence type="ECO:0000313" key="6">
    <source>
        <dbReference type="EMBL" id="GAA2087496.1"/>
    </source>
</evidence>
<dbReference type="PROSITE" id="PS50931">
    <property type="entry name" value="HTH_LYSR"/>
    <property type="match status" value="1"/>
</dbReference>
<keyword evidence="4" id="KW-0804">Transcription</keyword>
<dbReference type="InterPro" id="IPR005119">
    <property type="entry name" value="LysR_subst-bd"/>
</dbReference>
<reference evidence="6 7" key="1">
    <citation type="journal article" date="2019" name="Int. J. Syst. Evol. Microbiol.">
        <title>The Global Catalogue of Microorganisms (GCM) 10K type strain sequencing project: providing services to taxonomists for standard genome sequencing and annotation.</title>
        <authorList>
            <consortium name="The Broad Institute Genomics Platform"/>
            <consortium name="The Broad Institute Genome Sequencing Center for Infectious Disease"/>
            <person name="Wu L."/>
            <person name="Ma J."/>
        </authorList>
    </citation>
    <scope>NUCLEOTIDE SEQUENCE [LARGE SCALE GENOMIC DNA]</scope>
    <source>
        <strain evidence="6 7">JCM 15900</strain>
    </source>
</reference>
<dbReference type="Proteomes" id="UP001500984">
    <property type="component" value="Unassembled WGS sequence"/>
</dbReference>
<keyword evidence="7" id="KW-1185">Reference proteome</keyword>
<evidence type="ECO:0000313" key="7">
    <source>
        <dbReference type="Proteomes" id="UP001500984"/>
    </source>
</evidence>
<dbReference type="EMBL" id="BAAAPZ010000002">
    <property type="protein sequence ID" value="GAA2087496.1"/>
    <property type="molecule type" value="Genomic_DNA"/>
</dbReference>